<dbReference type="GO" id="GO:0004499">
    <property type="term" value="F:N,N-dimethylaniline monooxygenase activity"/>
    <property type="evidence" value="ECO:0007669"/>
    <property type="project" value="InterPro"/>
</dbReference>
<dbReference type="Gene3D" id="3.50.50.60">
    <property type="entry name" value="FAD/NAD(P)-binding domain"/>
    <property type="match status" value="2"/>
</dbReference>
<keyword evidence="4" id="KW-0274">FAD</keyword>
<reference evidence="8 9" key="1">
    <citation type="submission" date="2020-04" db="EMBL/GenBank/DDBJ databases">
        <title>Genome-Wide Identification of 5-Methylcytosine Sites in Bacterial Genomes By High-Throughput Sequencing of MspJI Restriction Fragments.</title>
        <authorList>
            <person name="Wu V."/>
        </authorList>
    </citation>
    <scope>NUCLEOTIDE SEQUENCE [LARGE SCALE GENOMIC DNA]</scope>
    <source>
        <strain evidence="8 9">S2</strain>
    </source>
</reference>
<sequence length="553" mass="62550">MREVGILKSTKQSNQVANYDAVVIGAGFSGLYTLHRLREAGFSTRVFEAGDGVGGTWYWNRYPGARCDSESIYYNYTFSEELYKEWTWTSRYPEQPEILSYLNFVATKFDLRRDIQFKTRILAAHYNEENNRWMIHLNDGTSVSAKYFITGVGCLSAANVPNFNGINNFKGEWYHTGHWPHEKVDFKGKRVGIIGTGSTGVQAIPVLAQEAEHLTVFQRTPQYCAPARNHPYDPEYIRQAKENFSEIKRQMRESQGGQPMVPPTKSALEVTPEERERVYEEAWEKGGLGIFTAYYDLLINDAANETAAEFIRSKIRKIVDDPEVAEKLLPSYFYGTKRPIIDTNYYETYNRENVTLVDVKKAPIKEITRKGIRTTEAEYELDAIVFATGYDGMTGPLLKMDIRGKNGVSLKEKWAGGAQTRTYLGIANVGFPNMFMITGPESPSVLSNMPVSIEQHVEWIADCIEYMNKNGVETIEATVEAEEAWNTHCREVAESTLYTKTDSWYTGANIPGKPRGFLIYVGGVGTYRQKCTEIAAKGYEGFSLKSSTKTATH</sequence>
<keyword evidence="5" id="KW-0521">NADP</keyword>
<dbReference type="PANTHER" id="PTHR43098">
    <property type="entry name" value="L-ORNITHINE N(5)-MONOOXYGENASE-RELATED"/>
    <property type="match status" value="1"/>
</dbReference>
<reference evidence="8 9" key="2">
    <citation type="submission" date="2020-04" db="EMBL/GenBank/DDBJ databases">
        <authorList>
            <person name="Fomenkov A."/>
            <person name="Anton B.P."/>
            <person name="Roberts R.J."/>
        </authorList>
    </citation>
    <scope>NUCLEOTIDE SEQUENCE [LARGE SCALE GENOMIC DNA]</scope>
    <source>
        <strain evidence="8 9">S2</strain>
    </source>
</reference>
<evidence type="ECO:0000256" key="2">
    <source>
        <dbReference type="ARBA" id="ARBA00010139"/>
    </source>
</evidence>
<dbReference type="GO" id="GO:0050661">
    <property type="term" value="F:NADP binding"/>
    <property type="evidence" value="ECO:0007669"/>
    <property type="project" value="InterPro"/>
</dbReference>
<evidence type="ECO:0000256" key="4">
    <source>
        <dbReference type="ARBA" id="ARBA00022827"/>
    </source>
</evidence>
<dbReference type="AlphaFoldDB" id="A0A6H1P605"/>
<accession>A0A6H1P605</accession>
<gene>
    <name evidence="8" type="ORF">HFZ78_21945</name>
</gene>
<dbReference type="SUPFAM" id="SSF51905">
    <property type="entry name" value="FAD/NAD(P)-binding domain"/>
    <property type="match status" value="3"/>
</dbReference>
<dbReference type="Proteomes" id="UP000501868">
    <property type="component" value="Chromosome"/>
</dbReference>
<evidence type="ECO:0000313" key="8">
    <source>
        <dbReference type="EMBL" id="QIZ09034.1"/>
    </source>
</evidence>
<dbReference type="PANTHER" id="PTHR43098:SF3">
    <property type="entry name" value="L-ORNITHINE N(5)-MONOOXYGENASE-RELATED"/>
    <property type="match status" value="1"/>
</dbReference>
<evidence type="ECO:0000256" key="5">
    <source>
        <dbReference type="ARBA" id="ARBA00022857"/>
    </source>
</evidence>
<comment type="cofactor">
    <cofactor evidence="1">
        <name>FAD</name>
        <dbReference type="ChEBI" id="CHEBI:57692"/>
    </cofactor>
</comment>
<name>A0A6H1P605_PRIMG</name>
<dbReference type="InterPro" id="IPR036188">
    <property type="entry name" value="FAD/NAD-bd_sf"/>
</dbReference>
<proteinExistence type="inferred from homology"/>
<evidence type="ECO:0000313" key="9">
    <source>
        <dbReference type="Proteomes" id="UP000501868"/>
    </source>
</evidence>
<organism evidence="8 9">
    <name type="scientific">Priestia megaterium</name>
    <name type="common">Bacillus megaterium</name>
    <dbReference type="NCBI Taxonomy" id="1404"/>
    <lineage>
        <taxon>Bacteria</taxon>
        <taxon>Bacillati</taxon>
        <taxon>Bacillota</taxon>
        <taxon>Bacilli</taxon>
        <taxon>Bacillales</taxon>
        <taxon>Bacillaceae</taxon>
        <taxon>Priestia</taxon>
    </lineage>
</organism>
<dbReference type="Pfam" id="PF00743">
    <property type="entry name" value="FMO-like"/>
    <property type="match status" value="1"/>
</dbReference>
<protein>
    <submittedName>
        <fullName evidence="8">NAD(P)/FAD-dependent oxidoreductase</fullName>
    </submittedName>
</protein>
<evidence type="ECO:0000256" key="1">
    <source>
        <dbReference type="ARBA" id="ARBA00001974"/>
    </source>
</evidence>
<keyword evidence="3" id="KW-0285">Flavoprotein</keyword>
<keyword evidence="7" id="KW-0503">Monooxygenase</keyword>
<keyword evidence="6" id="KW-0560">Oxidoreductase</keyword>
<dbReference type="InterPro" id="IPR020946">
    <property type="entry name" value="Flavin_mOase-like"/>
</dbReference>
<dbReference type="EMBL" id="CP051128">
    <property type="protein sequence ID" value="QIZ09034.1"/>
    <property type="molecule type" value="Genomic_DNA"/>
</dbReference>
<dbReference type="GO" id="GO:0050660">
    <property type="term" value="F:flavin adenine dinucleotide binding"/>
    <property type="evidence" value="ECO:0007669"/>
    <property type="project" value="InterPro"/>
</dbReference>
<evidence type="ECO:0000256" key="3">
    <source>
        <dbReference type="ARBA" id="ARBA00022630"/>
    </source>
</evidence>
<dbReference type="InterPro" id="IPR050775">
    <property type="entry name" value="FAD-binding_Monooxygenases"/>
</dbReference>
<comment type="similarity">
    <text evidence="2">Belongs to the FAD-binding monooxygenase family.</text>
</comment>
<evidence type="ECO:0000256" key="6">
    <source>
        <dbReference type="ARBA" id="ARBA00023002"/>
    </source>
</evidence>
<evidence type="ECO:0000256" key="7">
    <source>
        <dbReference type="ARBA" id="ARBA00023033"/>
    </source>
</evidence>